<gene>
    <name evidence="4" type="primary">dprA</name>
    <name evidence="4" type="ORF">H0486_07550</name>
</gene>
<comment type="caution">
    <text evidence="4">The sequence shown here is derived from an EMBL/GenBank/DDBJ whole genome shotgun (WGS) entry which is preliminary data.</text>
</comment>
<dbReference type="Proteomes" id="UP000574276">
    <property type="component" value="Unassembled WGS sequence"/>
</dbReference>
<dbReference type="GO" id="GO:0009294">
    <property type="term" value="P:DNA-mediated transformation"/>
    <property type="evidence" value="ECO:0007669"/>
    <property type="project" value="InterPro"/>
</dbReference>
<dbReference type="InterPro" id="IPR057666">
    <property type="entry name" value="DrpA_SLOG"/>
</dbReference>
<dbReference type="AlphaFoldDB" id="A0A839K1B8"/>
<dbReference type="NCBIfam" id="TIGR00732">
    <property type="entry name" value="dprA"/>
    <property type="match status" value="1"/>
</dbReference>
<dbReference type="Gene3D" id="1.10.10.10">
    <property type="entry name" value="Winged helix-like DNA-binding domain superfamily/Winged helix DNA-binding domain"/>
    <property type="match status" value="1"/>
</dbReference>
<dbReference type="InterPro" id="IPR003488">
    <property type="entry name" value="DprA"/>
</dbReference>
<name>A0A839K1B8_9FIRM</name>
<accession>A0A839K1B8</accession>
<dbReference type="Pfam" id="PF02481">
    <property type="entry name" value="DNA_processg_A"/>
    <property type="match status" value="1"/>
</dbReference>
<sequence length="374" mass="42096">MENKLTLQEYRYWLANIPNFGVRKINLLIKVFETAERIFEASEHELLQFQEICVNSGIKMRDIDINRIIISRNVKAIHESFNKLQQHGIYFVSREEEQYPEKLRNIYDAPYALYYKGRLPDKSDKLLAVVGSRNCSPYGREMAKYLAGAISTEGIGVISGLARGIDAHAHQGAIQSGGITYGILGCGIDICYPKENINLYMDIQCRGGIISEYAPGIQPFPGNFPMRNRIISGLSDGILVIEANEKSGSLITVDMGLEQGKDIYAVPGKVTDSLSKGCNNLIKMGAKLVTTPQDILEEMLPNYHLDDVNMKKNNKILESDGKIVYASLCLEPKHIEEIAIRTGLPMDRLMEQLLILELRGFIKQTMKNYYALHN</sequence>
<dbReference type="RefSeq" id="WP_228352429.1">
    <property type="nucleotide sequence ID" value="NZ_JACEGA010000001.1"/>
</dbReference>
<dbReference type="InterPro" id="IPR041614">
    <property type="entry name" value="DprA_WH"/>
</dbReference>
<dbReference type="InterPro" id="IPR036388">
    <property type="entry name" value="WH-like_DNA-bd_sf"/>
</dbReference>
<dbReference type="PANTHER" id="PTHR43022:SF1">
    <property type="entry name" value="PROTEIN SMF"/>
    <property type="match status" value="1"/>
</dbReference>
<dbReference type="EMBL" id="JACEGA010000001">
    <property type="protein sequence ID" value="MBB2182729.1"/>
    <property type="molecule type" value="Genomic_DNA"/>
</dbReference>
<evidence type="ECO:0000259" key="2">
    <source>
        <dbReference type="Pfam" id="PF02481"/>
    </source>
</evidence>
<evidence type="ECO:0000259" key="3">
    <source>
        <dbReference type="Pfam" id="PF17782"/>
    </source>
</evidence>
<keyword evidence="5" id="KW-1185">Reference proteome</keyword>
<reference evidence="4 5" key="1">
    <citation type="submission" date="2020-07" db="EMBL/GenBank/DDBJ databases">
        <title>Characterization and genome sequencing of isolate MD1, a novel member within the family Lachnospiraceae.</title>
        <authorList>
            <person name="Rettenmaier R."/>
            <person name="Di Bello L."/>
            <person name="Zinser C."/>
            <person name="Scheitz K."/>
            <person name="Liebl W."/>
            <person name="Zverlov V."/>
        </authorList>
    </citation>
    <scope>NUCLEOTIDE SEQUENCE [LARGE SCALE GENOMIC DNA]</scope>
    <source>
        <strain evidence="4 5">MD1</strain>
    </source>
</reference>
<dbReference type="SUPFAM" id="SSF102405">
    <property type="entry name" value="MCP/YpsA-like"/>
    <property type="match status" value="1"/>
</dbReference>
<dbReference type="Gene3D" id="3.40.50.450">
    <property type="match status" value="1"/>
</dbReference>
<dbReference type="PANTHER" id="PTHR43022">
    <property type="entry name" value="PROTEIN SMF"/>
    <property type="match status" value="1"/>
</dbReference>
<feature type="domain" description="DprA winged helix" evidence="3">
    <location>
        <begin position="317"/>
        <end position="364"/>
    </location>
</feature>
<evidence type="ECO:0000256" key="1">
    <source>
        <dbReference type="ARBA" id="ARBA00006525"/>
    </source>
</evidence>
<proteinExistence type="inferred from homology"/>
<evidence type="ECO:0000313" key="5">
    <source>
        <dbReference type="Proteomes" id="UP000574276"/>
    </source>
</evidence>
<organism evidence="4 5">
    <name type="scientific">Variimorphobacter saccharofermentans</name>
    <dbReference type="NCBI Taxonomy" id="2755051"/>
    <lineage>
        <taxon>Bacteria</taxon>
        <taxon>Bacillati</taxon>
        <taxon>Bacillota</taxon>
        <taxon>Clostridia</taxon>
        <taxon>Lachnospirales</taxon>
        <taxon>Lachnospiraceae</taxon>
        <taxon>Variimorphobacter</taxon>
    </lineage>
</organism>
<protein>
    <submittedName>
        <fullName evidence="4">DNA-protecting protein DprA</fullName>
    </submittedName>
</protein>
<evidence type="ECO:0000313" key="4">
    <source>
        <dbReference type="EMBL" id="MBB2182729.1"/>
    </source>
</evidence>
<dbReference type="Pfam" id="PF17782">
    <property type="entry name" value="WHD_DprA"/>
    <property type="match status" value="1"/>
</dbReference>
<feature type="domain" description="Smf/DprA SLOG" evidence="2">
    <location>
        <begin position="92"/>
        <end position="299"/>
    </location>
</feature>
<comment type="similarity">
    <text evidence="1">Belongs to the DprA/Smf family.</text>
</comment>